<name>A0A5E6U212_PSEFL</name>
<keyword evidence="1" id="KW-0233">DNA recombination</keyword>
<evidence type="ECO:0000313" key="3">
    <source>
        <dbReference type="EMBL" id="VVM99754.1"/>
    </source>
</evidence>
<dbReference type="InterPro" id="IPR011010">
    <property type="entry name" value="DNA_brk_join_enz"/>
</dbReference>
<dbReference type="RefSeq" id="WP_056791204.1">
    <property type="nucleotide sequence ID" value="NZ_JBHFFI010000035.1"/>
</dbReference>
<evidence type="ECO:0000256" key="1">
    <source>
        <dbReference type="ARBA" id="ARBA00023172"/>
    </source>
</evidence>
<dbReference type="Proteomes" id="UP000399692">
    <property type="component" value="Unassembled WGS sequence"/>
</dbReference>
<proteinExistence type="predicted"/>
<sequence>MSAHIADAPQWGELGLQPGDARELSVNEREALIISAIRVGSDWVILSRYRDMTWRLEGFTSNVPDGVREIDFGRVPIEFVLVMKSVMYRYLRRGRAGQKRPSASTVRNVFENSLPFLRHISTCKIDHFGAITPMICANYVSECRAIRQTRRSKGKPLSASALERRFLAVEALYDLSQYTHDPIPRNPWPDTSARAMSGGRSRSEEAGKTPLLPDDVFCALFEKAHEQVRRGNALLDIYDDLERVSAERHGQVTRSIQEAKTRRLVALGWGEGLGEFNQAIQSLRTASYIVIASTSGCRNHELANVMAGAHHSTEDDEGTVYHWLRSTSEKTDAGLHDWMIPESTVSAVRLMERWAAPYQAMIADEIARRCSVNPADPQITEAQKHRHALFLGVTSTKNNLVRTLSGSSWNRCLKAFAKSCGLSWNLASHQFRRKFANYAAHSKFGDLRYLREHFAHWSMDMTLGYAMDQEWGQHLDIELFEDIQFELEDIKSGVVSGWLGKSPLGGGYGRSIKQWHRDPKNLAIFKSHASMVKSIAESTSIRSNGHSWCTADDDGCVGNTMERTRCSGCDSSVIGVQHAGVYQGLFDNLKGLLDFKDIGEGGRQRVLRDLDRCRNVLEQLEFKPEIDDE</sequence>
<protein>
    <recommendedName>
        <fullName evidence="5">Integrase</fullName>
    </recommendedName>
</protein>
<dbReference type="OrthoDB" id="8768428at2"/>
<accession>A0A5E6U212</accession>
<evidence type="ECO:0000256" key="2">
    <source>
        <dbReference type="SAM" id="MobiDB-lite"/>
    </source>
</evidence>
<gene>
    <name evidence="3" type="ORF">PS631_03286</name>
</gene>
<dbReference type="EMBL" id="CABVHF010000011">
    <property type="protein sequence ID" value="VVM99754.1"/>
    <property type="molecule type" value="Genomic_DNA"/>
</dbReference>
<feature type="region of interest" description="Disordered" evidence="2">
    <location>
        <begin position="183"/>
        <end position="208"/>
    </location>
</feature>
<dbReference type="SUPFAM" id="SSF56349">
    <property type="entry name" value="DNA breaking-rejoining enzymes"/>
    <property type="match status" value="1"/>
</dbReference>
<dbReference type="GO" id="GO:0003677">
    <property type="term" value="F:DNA binding"/>
    <property type="evidence" value="ECO:0007669"/>
    <property type="project" value="InterPro"/>
</dbReference>
<evidence type="ECO:0000313" key="4">
    <source>
        <dbReference type="Proteomes" id="UP000399692"/>
    </source>
</evidence>
<dbReference type="GO" id="GO:0015074">
    <property type="term" value="P:DNA integration"/>
    <property type="evidence" value="ECO:0007669"/>
    <property type="project" value="InterPro"/>
</dbReference>
<dbReference type="AlphaFoldDB" id="A0A5E6U212"/>
<dbReference type="InterPro" id="IPR013762">
    <property type="entry name" value="Integrase-like_cat_sf"/>
</dbReference>
<dbReference type="Gene3D" id="1.10.443.10">
    <property type="entry name" value="Intergrase catalytic core"/>
    <property type="match status" value="1"/>
</dbReference>
<reference evidence="3 4" key="1">
    <citation type="submission" date="2019-09" db="EMBL/GenBank/DDBJ databases">
        <authorList>
            <person name="Chandra G."/>
            <person name="Truman W A."/>
        </authorList>
    </citation>
    <scope>NUCLEOTIDE SEQUENCE [LARGE SCALE GENOMIC DNA]</scope>
    <source>
        <strain evidence="3">PS631</strain>
    </source>
</reference>
<evidence type="ECO:0008006" key="5">
    <source>
        <dbReference type="Google" id="ProtNLM"/>
    </source>
</evidence>
<dbReference type="GO" id="GO:0006310">
    <property type="term" value="P:DNA recombination"/>
    <property type="evidence" value="ECO:0007669"/>
    <property type="project" value="UniProtKB-KW"/>
</dbReference>
<organism evidence="3 4">
    <name type="scientific">Pseudomonas fluorescens</name>
    <dbReference type="NCBI Taxonomy" id="294"/>
    <lineage>
        <taxon>Bacteria</taxon>
        <taxon>Pseudomonadati</taxon>
        <taxon>Pseudomonadota</taxon>
        <taxon>Gammaproteobacteria</taxon>
        <taxon>Pseudomonadales</taxon>
        <taxon>Pseudomonadaceae</taxon>
        <taxon>Pseudomonas</taxon>
    </lineage>
</organism>